<dbReference type="Gene3D" id="3.40.50.410">
    <property type="entry name" value="von Willebrand factor, type A domain"/>
    <property type="match status" value="1"/>
</dbReference>
<accession>R7ZPH7</accession>
<dbReference type="PATRIC" id="fig|1288963.3.peg.3542"/>
<protein>
    <submittedName>
        <fullName evidence="7">BatB</fullName>
    </submittedName>
</protein>
<dbReference type="PROSITE" id="PS50234">
    <property type="entry name" value="VWFA"/>
    <property type="match status" value="1"/>
</dbReference>
<name>R7ZPH7_9BACT</name>
<keyword evidence="4 5" id="KW-0472">Membrane</keyword>
<dbReference type="PANTHER" id="PTHR22550">
    <property type="entry name" value="SPORE GERMINATION PROTEIN"/>
    <property type="match status" value="1"/>
</dbReference>
<dbReference type="SMART" id="SM00327">
    <property type="entry name" value="VWA"/>
    <property type="match status" value="1"/>
</dbReference>
<evidence type="ECO:0000256" key="4">
    <source>
        <dbReference type="ARBA" id="ARBA00023136"/>
    </source>
</evidence>
<keyword evidence="3 5" id="KW-1133">Transmembrane helix</keyword>
<dbReference type="InterPro" id="IPR036465">
    <property type="entry name" value="vWFA_dom_sf"/>
</dbReference>
<comment type="caution">
    <text evidence="7">The sequence shown here is derived from an EMBL/GenBank/DDBJ whole genome shotgun (WGS) entry which is preliminary data.</text>
</comment>
<dbReference type="Proteomes" id="UP000013909">
    <property type="component" value="Unassembled WGS sequence"/>
</dbReference>
<feature type="domain" description="VWFA" evidence="6">
    <location>
        <begin position="25"/>
        <end position="223"/>
    </location>
</feature>
<dbReference type="STRING" id="1232681.ADIS_3551"/>
<reference evidence="7 8" key="1">
    <citation type="submission" date="2013-02" db="EMBL/GenBank/DDBJ databases">
        <title>A novel strain isolated from Lonar lake, Maharashtra, India.</title>
        <authorList>
            <person name="Singh A."/>
        </authorList>
    </citation>
    <scope>NUCLEOTIDE SEQUENCE [LARGE SCALE GENOMIC DNA]</scope>
    <source>
        <strain evidence="7 8">AK24</strain>
    </source>
</reference>
<evidence type="ECO:0000259" key="6">
    <source>
        <dbReference type="PROSITE" id="PS50234"/>
    </source>
</evidence>
<dbReference type="InterPro" id="IPR002035">
    <property type="entry name" value="VWF_A"/>
</dbReference>
<dbReference type="Pfam" id="PF00092">
    <property type="entry name" value="VWA"/>
    <property type="match status" value="1"/>
</dbReference>
<keyword evidence="1" id="KW-1003">Cell membrane</keyword>
<sequence>MLFLVALSGPSIGSALKEIKQEGKDIFLAIDLSQSMNAQDINPSRLQRIKFEMKNLVKNFSSDRIGIIIFSSEAFIQCPLTFDQNVIQLHLDGLNTNLVPNYGTDIASALNMAYQKFQNENDQDNTSKAIILISDGEDFGDNLPPVLEKLSEQGIRVFSVGVGSEEGATIPRGNSVVMDPQTNRPAITRLDATNLKAIATKTDGAYFEISDIAMEIPQLINAIERLEGTVMASRMVEASANKYFYFLAAALVLALIDLMLPLRTISI</sequence>
<dbReference type="EMBL" id="AQHR01000091">
    <property type="protein sequence ID" value="EON75963.1"/>
    <property type="molecule type" value="Genomic_DNA"/>
</dbReference>
<evidence type="ECO:0000256" key="2">
    <source>
        <dbReference type="ARBA" id="ARBA00022692"/>
    </source>
</evidence>
<evidence type="ECO:0000313" key="7">
    <source>
        <dbReference type="EMBL" id="EON75963.1"/>
    </source>
</evidence>
<dbReference type="AlphaFoldDB" id="R7ZPH7"/>
<evidence type="ECO:0000256" key="3">
    <source>
        <dbReference type="ARBA" id="ARBA00022989"/>
    </source>
</evidence>
<feature type="transmembrane region" description="Helical" evidence="5">
    <location>
        <begin position="243"/>
        <end position="262"/>
    </location>
</feature>
<evidence type="ECO:0000256" key="5">
    <source>
        <dbReference type="SAM" id="Phobius"/>
    </source>
</evidence>
<dbReference type="InterPro" id="IPR050768">
    <property type="entry name" value="UPF0353/GerABKA_families"/>
</dbReference>
<dbReference type="SUPFAM" id="SSF53300">
    <property type="entry name" value="vWA-like"/>
    <property type="match status" value="1"/>
</dbReference>
<dbReference type="PANTHER" id="PTHR22550:SF5">
    <property type="entry name" value="LEUCINE ZIPPER PROTEIN 4"/>
    <property type="match status" value="1"/>
</dbReference>
<keyword evidence="2 5" id="KW-0812">Transmembrane</keyword>
<gene>
    <name evidence="7" type="ORF">ADIS_3551</name>
</gene>
<evidence type="ECO:0000313" key="8">
    <source>
        <dbReference type="Proteomes" id="UP000013909"/>
    </source>
</evidence>
<proteinExistence type="predicted"/>
<organism evidence="7 8">
    <name type="scientific">Lunatimonas lonarensis</name>
    <dbReference type="NCBI Taxonomy" id="1232681"/>
    <lineage>
        <taxon>Bacteria</taxon>
        <taxon>Pseudomonadati</taxon>
        <taxon>Bacteroidota</taxon>
        <taxon>Cytophagia</taxon>
        <taxon>Cytophagales</taxon>
        <taxon>Cyclobacteriaceae</taxon>
    </lineage>
</organism>
<keyword evidence="8" id="KW-1185">Reference proteome</keyword>
<evidence type="ECO:0000256" key="1">
    <source>
        <dbReference type="ARBA" id="ARBA00022475"/>
    </source>
</evidence>